<name>A0A8X7WEY4_BRACI</name>
<feature type="domain" description="Inhibitor I9" evidence="11">
    <location>
        <begin position="34"/>
        <end position="111"/>
    </location>
</feature>
<dbReference type="Pfam" id="PF00082">
    <property type="entry name" value="Peptidase_S8"/>
    <property type="match status" value="1"/>
</dbReference>
<dbReference type="EMBL" id="JAAMPC010000002">
    <property type="protein sequence ID" value="KAG2327980.1"/>
    <property type="molecule type" value="Genomic_DNA"/>
</dbReference>
<comment type="similarity">
    <text evidence="1 8">Belongs to the peptidase S8 family.</text>
</comment>
<dbReference type="GO" id="GO:0006508">
    <property type="term" value="P:proteolysis"/>
    <property type="evidence" value="ECO:0007669"/>
    <property type="project" value="UniProtKB-KW"/>
</dbReference>
<evidence type="ECO:0000259" key="11">
    <source>
        <dbReference type="Pfam" id="PF05922"/>
    </source>
</evidence>
<dbReference type="AlphaFoldDB" id="A0A8X7WEY4"/>
<dbReference type="Gene3D" id="2.60.40.2310">
    <property type="match status" value="1"/>
</dbReference>
<dbReference type="InterPro" id="IPR034197">
    <property type="entry name" value="Peptidases_S8_3"/>
</dbReference>
<evidence type="ECO:0000256" key="7">
    <source>
        <dbReference type="PIRSR" id="PIRSR615500-1"/>
    </source>
</evidence>
<dbReference type="Pfam" id="PF05922">
    <property type="entry name" value="Inhibitor_I9"/>
    <property type="match status" value="1"/>
</dbReference>
<dbReference type="CDD" id="cd02120">
    <property type="entry name" value="PA_subtilisin_like"/>
    <property type="match status" value="1"/>
</dbReference>
<organism evidence="13 14">
    <name type="scientific">Brassica carinata</name>
    <name type="common">Ethiopian mustard</name>
    <name type="synonym">Abyssinian cabbage</name>
    <dbReference type="NCBI Taxonomy" id="52824"/>
    <lineage>
        <taxon>Eukaryota</taxon>
        <taxon>Viridiplantae</taxon>
        <taxon>Streptophyta</taxon>
        <taxon>Embryophyta</taxon>
        <taxon>Tracheophyta</taxon>
        <taxon>Spermatophyta</taxon>
        <taxon>Magnoliopsida</taxon>
        <taxon>eudicotyledons</taxon>
        <taxon>Gunneridae</taxon>
        <taxon>Pentapetalae</taxon>
        <taxon>rosids</taxon>
        <taxon>malvids</taxon>
        <taxon>Brassicales</taxon>
        <taxon>Brassicaceae</taxon>
        <taxon>Brassiceae</taxon>
        <taxon>Brassica</taxon>
    </lineage>
</organism>
<evidence type="ECO:0000256" key="6">
    <source>
        <dbReference type="ARBA" id="ARBA00023180"/>
    </source>
</evidence>
<dbReference type="InterPro" id="IPR000209">
    <property type="entry name" value="Peptidase_S8/S53_dom"/>
</dbReference>
<dbReference type="FunFam" id="3.30.70.80:FF:000002">
    <property type="entry name" value="Subtilisin-like protease SBT5.3"/>
    <property type="match status" value="1"/>
</dbReference>
<dbReference type="OrthoDB" id="4803627at2759"/>
<feature type="active site" description="Charge relay system" evidence="7 8">
    <location>
        <position position="144"/>
    </location>
</feature>
<dbReference type="PROSITE" id="PS51892">
    <property type="entry name" value="SUBTILASE"/>
    <property type="match status" value="1"/>
</dbReference>
<feature type="domain" description="Peptidase S8/S53" evidence="10">
    <location>
        <begin position="136"/>
        <end position="580"/>
    </location>
</feature>
<keyword evidence="14" id="KW-1185">Reference proteome</keyword>
<gene>
    <name evidence="13" type="ORF">Bca52824_010708</name>
</gene>
<evidence type="ECO:0000256" key="5">
    <source>
        <dbReference type="ARBA" id="ARBA00022825"/>
    </source>
</evidence>
<dbReference type="InterPro" id="IPR041469">
    <property type="entry name" value="Subtilisin-like_FN3"/>
</dbReference>
<dbReference type="InterPro" id="IPR023828">
    <property type="entry name" value="Peptidase_S8_Ser-AS"/>
</dbReference>
<keyword evidence="4 8" id="KW-0378">Hydrolase</keyword>
<accession>A0A8X7WEY4</accession>
<feature type="domain" description="Subtilisin-like protease fibronectin type-III" evidence="12">
    <location>
        <begin position="635"/>
        <end position="733"/>
    </location>
</feature>
<feature type="chain" id="PRO_5036448759" evidence="9">
    <location>
        <begin position="26"/>
        <end position="737"/>
    </location>
</feature>
<evidence type="ECO:0000256" key="2">
    <source>
        <dbReference type="ARBA" id="ARBA00022670"/>
    </source>
</evidence>
<dbReference type="InterPro" id="IPR015500">
    <property type="entry name" value="Peptidase_S8_subtilisin-rel"/>
</dbReference>
<dbReference type="Gene3D" id="3.30.70.80">
    <property type="entry name" value="Peptidase S8 propeptide/proteinase inhibitor I9"/>
    <property type="match status" value="1"/>
</dbReference>
<evidence type="ECO:0000256" key="1">
    <source>
        <dbReference type="ARBA" id="ARBA00011073"/>
    </source>
</evidence>
<dbReference type="Proteomes" id="UP000886595">
    <property type="component" value="Unassembled WGS sequence"/>
</dbReference>
<dbReference type="Gene3D" id="3.50.30.30">
    <property type="match status" value="1"/>
</dbReference>
<dbReference type="PANTHER" id="PTHR10795">
    <property type="entry name" value="PROPROTEIN CONVERTASE SUBTILISIN/KEXIN"/>
    <property type="match status" value="1"/>
</dbReference>
<dbReference type="Pfam" id="PF17766">
    <property type="entry name" value="fn3_6"/>
    <property type="match status" value="1"/>
</dbReference>
<evidence type="ECO:0000256" key="8">
    <source>
        <dbReference type="PROSITE-ProRule" id="PRU01240"/>
    </source>
</evidence>
<feature type="signal peptide" evidence="9">
    <location>
        <begin position="1"/>
        <end position="25"/>
    </location>
</feature>
<dbReference type="Gene3D" id="3.40.50.200">
    <property type="entry name" value="Peptidase S8/S53 domain"/>
    <property type="match status" value="1"/>
</dbReference>
<sequence>MAKPSGSYCLPFACLYVLFVSCASAVKNDQDRQVYIVYMGALPARADYVPMDHHTIILQEVTGESSIKNRLVRNYKRSFNGFAARLTETEIQTLASMEDVVSVFPSKNLKIQTTASWDFMGLKKGKSAKRHLSIESNIIIGVIDSGIYPLSDSFSDKGFGPPPKKWKGACQGGNNFTCNNKLIGARYYTPKLEGVPQSAMDSMGHGTHTASTAAGNAVNDVSFYGLGNGTAIGGVPNARISVYKVCGITKCPSYGILSAFDDAIADNVDLITVSIGADYGLRFEVDPIAIGALHAMAKGILTVNAAGNGGPDLSTVSSVAPWLFTVGASNTNRGFLTKVVLGDGKTVVGRSVNTFDLKGTKYPLVYGESASSSCNATAARLCSRGCLDKKLVRGKIVLCDSSDYIEEAKSLGAVASIVGSSTGDTAFVLSFPVSVLAVAEYNIVLSYMNSTKNPKAAVLKSETIYNQKAPVIASYSSRGPNPIVPDILKPDITAPGSEILAAYSPDDPPSLSDTRHVKYSILSGTSMSCPHIAAVAAYLKTFHPRWSPSTIKSAIMTTAWPMNASTSSLNEMNEFSYGSGHVDPVAAIHPGLVYEANKVDYITFLCGLNYTGKTFRLIFDGKNCTKEQSRSLPRNLNYPSMTAQVLATKLFEMSFRRTVTNVGMSNTTYKAKVVGSKVLNVKVIPNVFSLKSMYEKKSFTVTVSGKGPKAGKLVSAQLIWSDGFHFVRSPIVVYAAK</sequence>
<comment type="caution">
    <text evidence="13">The sequence shown here is derived from an EMBL/GenBank/DDBJ whole genome shotgun (WGS) entry which is preliminary data.</text>
</comment>
<dbReference type="SUPFAM" id="SSF52743">
    <property type="entry name" value="Subtilisin-like"/>
    <property type="match status" value="1"/>
</dbReference>
<dbReference type="InterPro" id="IPR045051">
    <property type="entry name" value="SBT"/>
</dbReference>
<dbReference type="InterPro" id="IPR010259">
    <property type="entry name" value="S8pro/Inhibitor_I9"/>
</dbReference>
<feature type="active site" description="Charge relay system" evidence="7 8">
    <location>
        <position position="205"/>
    </location>
</feature>
<evidence type="ECO:0000259" key="10">
    <source>
        <dbReference type="Pfam" id="PF00082"/>
    </source>
</evidence>
<keyword evidence="3 9" id="KW-0732">Signal</keyword>
<keyword evidence="6" id="KW-0325">Glycoprotein</keyword>
<dbReference type="CDD" id="cd04852">
    <property type="entry name" value="Peptidases_S8_3"/>
    <property type="match status" value="1"/>
</dbReference>
<dbReference type="InterPro" id="IPR036852">
    <property type="entry name" value="Peptidase_S8/S53_dom_sf"/>
</dbReference>
<protein>
    <submittedName>
        <fullName evidence="13">Uncharacterized protein</fullName>
    </submittedName>
</protein>
<proteinExistence type="inferred from homology"/>
<dbReference type="InterPro" id="IPR037045">
    <property type="entry name" value="S8pro/Inhibitor_I9_sf"/>
</dbReference>
<dbReference type="PRINTS" id="PR00723">
    <property type="entry name" value="SUBTILISIN"/>
</dbReference>
<evidence type="ECO:0000256" key="3">
    <source>
        <dbReference type="ARBA" id="ARBA00022729"/>
    </source>
</evidence>
<keyword evidence="2 8" id="KW-0645">Protease</keyword>
<reference evidence="13 14" key="1">
    <citation type="submission" date="2020-02" db="EMBL/GenBank/DDBJ databases">
        <authorList>
            <person name="Ma Q."/>
            <person name="Huang Y."/>
            <person name="Song X."/>
            <person name="Pei D."/>
        </authorList>
    </citation>
    <scope>NUCLEOTIDE SEQUENCE [LARGE SCALE GENOMIC DNA]</scope>
    <source>
        <strain evidence="13">Sxm20200214</strain>
        <tissue evidence="13">Leaf</tissue>
    </source>
</reference>
<keyword evidence="5 8" id="KW-0720">Serine protease</keyword>
<dbReference type="PROSITE" id="PS00138">
    <property type="entry name" value="SUBTILASE_SER"/>
    <property type="match status" value="1"/>
</dbReference>
<dbReference type="GO" id="GO:0004252">
    <property type="term" value="F:serine-type endopeptidase activity"/>
    <property type="evidence" value="ECO:0007669"/>
    <property type="project" value="UniProtKB-UniRule"/>
</dbReference>
<evidence type="ECO:0000313" key="13">
    <source>
        <dbReference type="EMBL" id="KAG2327980.1"/>
    </source>
</evidence>
<evidence type="ECO:0000256" key="9">
    <source>
        <dbReference type="SAM" id="SignalP"/>
    </source>
</evidence>
<evidence type="ECO:0000313" key="14">
    <source>
        <dbReference type="Proteomes" id="UP000886595"/>
    </source>
</evidence>
<dbReference type="PROSITE" id="PS51257">
    <property type="entry name" value="PROKAR_LIPOPROTEIN"/>
    <property type="match status" value="1"/>
</dbReference>
<feature type="active site" description="Charge relay system" evidence="7 8">
    <location>
        <position position="526"/>
    </location>
</feature>
<evidence type="ECO:0000259" key="12">
    <source>
        <dbReference type="Pfam" id="PF17766"/>
    </source>
</evidence>
<evidence type="ECO:0000256" key="4">
    <source>
        <dbReference type="ARBA" id="ARBA00022801"/>
    </source>
</evidence>